<keyword evidence="2" id="KW-1185">Reference proteome</keyword>
<gene>
    <name evidence="1" type="ORF">CA3LBN_001924</name>
</gene>
<organism evidence="1 2">
    <name type="scientific">Candidozyma haemuli</name>
    <dbReference type="NCBI Taxonomy" id="45357"/>
    <lineage>
        <taxon>Eukaryota</taxon>
        <taxon>Fungi</taxon>
        <taxon>Dikarya</taxon>
        <taxon>Ascomycota</taxon>
        <taxon>Saccharomycotina</taxon>
        <taxon>Pichiomycetes</taxon>
        <taxon>Metschnikowiaceae</taxon>
        <taxon>Candidozyma</taxon>
    </lineage>
</organism>
<dbReference type="Proteomes" id="UP000825434">
    <property type="component" value="Chromosome 2"/>
</dbReference>
<reference evidence="1 2" key="1">
    <citation type="submission" date="2021-06" db="EMBL/GenBank/DDBJ databases">
        <title>Candida outbreak in Lebanon.</title>
        <authorList>
            <person name="Finianos M."/>
        </authorList>
    </citation>
    <scope>NUCLEOTIDE SEQUENCE [LARGE SCALE GENOMIC DNA]</scope>
    <source>
        <strain evidence="1">CA3LBN</strain>
    </source>
</reference>
<proteinExistence type="predicted"/>
<evidence type="ECO:0000313" key="1">
    <source>
        <dbReference type="EMBL" id="QWU87659.1"/>
    </source>
</evidence>
<accession>A0ABX8I3F4</accession>
<name>A0ABX8I3F4_9ASCO</name>
<evidence type="ECO:0000313" key="2">
    <source>
        <dbReference type="Proteomes" id="UP000825434"/>
    </source>
</evidence>
<protein>
    <submittedName>
        <fullName evidence="1">Uncharacterized protein</fullName>
    </submittedName>
</protein>
<dbReference type="EMBL" id="CP076662">
    <property type="protein sequence ID" value="QWU87659.1"/>
    <property type="molecule type" value="Genomic_DNA"/>
</dbReference>
<sequence length="439" mass="49698">MSNSEPTEDLNKMCGKGANEVPKLETVYTFTNFGRNYHRMVESFGRTVATGQYSARESCYKIFEDLLQVTEAQFISSSELIDPESKVHLESARLNNGVTSFGSGPDDTKRMLVFEVRQTDITFKKSQHAITMPIVGGCFCALGNSREVFPGPMFPMSHSLYGIGSEMLAASDCCISDTLSMQLKAEFVNSSWFSQLFQHRIVLPGMALSEFLSLSLQISDLKNDDKSRAELFFISNVRVELQEFTSVSKDGLMSKDTRSITIVESKPDCRVPIGTFADHSFFLGEEKLPFMTRVTEREYGHSGRFLPLEHAAVTFAGTRLSAFMKIEMISAVGFEEANRKKPMKDVWIQLEHIEIELIELRRLQRRSDYETTVLLHKDLNPLTKPFMWSKFGDRTPGNLRARSMTLPEEVFDCKIPDNVEPYLFCPMSQMGEKLTNQGT</sequence>